<evidence type="ECO:0000313" key="2">
    <source>
        <dbReference type="Proteomes" id="UP000076532"/>
    </source>
</evidence>
<sequence length="49" mass="5242">YYILVFFQALGSSAMLSQIKLMPFTVGEAVLSIVAGFVVSKAGAYRPTV</sequence>
<name>A0A167TC34_9AGAM</name>
<dbReference type="AlphaFoldDB" id="A0A167TC34"/>
<keyword evidence="2" id="KW-1185">Reference proteome</keyword>
<reference evidence="1 2" key="1">
    <citation type="journal article" date="2016" name="Mol. Biol. Evol.">
        <title>Comparative Genomics of Early-Diverging Mushroom-Forming Fungi Provides Insights into the Origins of Lignocellulose Decay Capabilities.</title>
        <authorList>
            <person name="Nagy L.G."/>
            <person name="Riley R."/>
            <person name="Tritt A."/>
            <person name="Adam C."/>
            <person name="Daum C."/>
            <person name="Floudas D."/>
            <person name="Sun H."/>
            <person name="Yadav J.S."/>
            <person name="Pangilinan J."/>
            <person name="Larsson K.H."/>
            <person name="Matsuura K."/>
            <person name="Barry K."/>
            <person name="Labutti K."/>
            <person name="Kuo R."/>
            <person name="Ohm R.A."/>
            <person name="Bhattacharya S.S."/>
            <person name="Shirouzu T."/>
            <person name="Yoshinaga Y."/>
            <person name="Martin F.M."/>
            <person name="Grigoriev I.V."/>
            <person name="Hibbett D.S."/>
        </authorList>
    </citation>
    <scope>NUCLEOTIDE SEQUENCE [LARGE SCALE GENOMIC DNA]</scope>
    <source>
        <strain evidence="1 2">CBS 109695</strain>
    </source>
</reference>
<gene>
    <name evidence="1" type="ORF">FIBSPDRAFT_770030</name>
</gene>
<dbReference type="Proteomes" id="UP000076532">
    <property type="component" value="Unassembled WGS sequence"/>
</dbReference>
<dbReference type="EMBL" id="KV418314">
    <property type="protein sequence ID" value="KZP02781.1"/>
    <property type="molecule type" value="Genomic_DNA"/>
</dbReference>
<protein>
    <submittedName>
        <fullName evidence="1">Uncharacterized protein</fullName>
    </submittedName>
</protein>
<proteinExistence type="predicted"/>
<evidence type="ECO:0000313" key="1">
    <source>
        <dbReference type="EMBL" id="KZP02781.1"/>
    </source>
</evidence>
<feature type="non-terminal residue" evidence="1">
    <location>
        <position position="1"/>
    </location>
</feature>
<accession>A0A167TC34</accession>
<dbReference type="OrthoDB" id="6770063at2759"/>
<organism evidence="1 2">
    <name type="scientific">Athelia psychrophila</name>
    <dbReference type="NCBI Taxonomy" id="1759441"/>
    <lineage>
        <taxon>Eukaryota</taxon>
        <taxon>Fungi</taxon>
        <taxon>Dikarya</taxon>
        <taxon>Basidiomycota</taxon>
        <taxon>Agaricomycotina</taxon>
        <taxon>Agaricomycetes</taxon>
        <taxon>Agaricomycetidae</taxon>
        <taxon>Atheliales</taxon>
        <taxon>Atheliaceae</taxon>
        <taxon>Athelia</taxon>
    </lineage>
</organism>